<dbReference type="SUPFAM" id="SSF49599">
    <property type="entry name" value="TRAF domain-like"/>
    <property type="match status" value="1"/>
</dbReference>
<feature type="domain" description="BTB" evidence="3">
    <location>
        <begin position="197"/>
        <end position="264"/>
    </location>
</feature>
<evidence type="ECO:0000313" key="6">
    <source>
        <dbReference type="Proteomes" id="UP000324897"/>
    </source>
</evidence>
<protein>
    <recommendedName>
        <fullName evidence="7">BTB domain-containing protein</fullName>
    </recommendedName>
</protein>
<name>A0A5J9UK58_9POAL</name>
<dbReference type="Gene3D" id="1.25.40.420">
    <property type="match status" value="1"/>
</dbReference>
<dbReference type="CDD" id="cd18280">
    <property type="entry name" value="BTB_POZ_BPM_plant"/>
    <property type="match status" value="1"/>
</dbReference>
<dbReference type="AlphaFoldDB" id="A0A5J9UK58"/>
<dbReference type="Gene3D" id="2.60.210.10">
    <property type="entry name" value="Apoptosis, Tumor Necrosis Factor Receptor Associated Protein 2, Chain A"/>
    <property type="match status" value="1"/>
</dbReference>
<dbReference type="SMART" id="SM00061">
    <property type="entry name" value="MATH"/>
    <property type="match status" value="1"/>
</dbReference>
<dbReference type="Pfam" id="PF00651">
    <property type="entry name" value="BTB"/>
    <property type="match status" value="1"/>
</dbReference>
<dbReference type="Pfam" id="PF22486">
    <property type="entry name" value="MATH_2"/>
    <property type="match status" value="1"/>
</dbReference>
<feature type="non-terminal residue" evidence="5">
    <location>
        <position position="1"/>
    </location>
</feature>
<dbReference type="EMBL" id="RWGY01000013">
    <property type="protein sequence ID" value="TVU24179.1"/>
    <property type="molecule type" value="Genomic_DNA"/>
</dbReference>
<proteinExistence type="inferred from homology"/>
<evidence type="ECO:0000259" key="3">
    <source>
        <dbReference type="PROSITE" id="PS50097"/>
    </source>
</evidence>
<dbReference type="SMART" id="SM00225">
    <property type="entry name" value="BTB"/>
    <property type="match status" value="1"/>
</dbReference>
<comment type="similarity">
    <text evidence="2">Belongs to the Tdpoz family.</text>
</comment>
<dbReference type="InterPro" id="IPR008974">
    <property type="entry name" value="TRAF-like"/>
</dbReference>
<dbReference type="OrthoDB" id="657261at2759"/>
<keyword evidence="6" id="KW-1185">Reference proteome</keyword>
<dbReference type="InterPro" id="IPR045005">
    <property type="entry name" value="BPM1-6"/>
</dbReference>
<comment type="pathway">
    <text evidence="1">Protein modification; protein ubiquitination.</text>
</comment>
<evidence type="ECO:0000259" key="4">
    <source>
        <dbReference type="PROSITE" id="PS50144"/>
    </source>
</evidence>
<dbReference type="Gene3D" id="3.30.710.10">
    <property type="entry name" value="Potassium Channel Kv1.1, Chain A"/>
    <property type="match status" value="1"/>
</dbReference>
<evidence type="ECO:0000313" key="5">
    <source>
        <dbReference type="EMBL" id="TVU24179.1"/>
    </source>
</evidence>
<dbReference type="InterPro" id="IPR000210">
    <property type="entry name" value="BTB/POZ_dom"/>
</dbReference>
<dbReference type="GO" id="GO:0016567">
    <property type="term" value="P:protein ubiquitination"/>
    <property type="evidence" value="ECO:0007669"/>
    <property type="project" value="InterPro"/>
</dbReference>
<dbReference type="Proteomes" id="UP000324897">
    <property type="component" value="Chromosome 2"/>
</dbReference>
<dbReference type="InterPro" id="IPR002083">
    <property type="entry name" value="MATH/TRAF_dom"/>
</dbReference>
<dbReference type="InterPro" id="IPR011333">
    <property type="entry name" value="SKP1/BTB/POZ_sf"/>
</dbReference>
<dbReference type="CDD" id="cd00121">
    <property type="entry name" value="MATH"/>
    <property type="match status" value="1"/>
</dbReference>
<dbReference type="Pfam" id="PF24570">
    <property type="entry name" value="BACK_BPM_SPOP"/>
    <property type="match status" value="1"/>
</dbReference>
<dbReference type="Gramene" id="TVU24179">
    <property type="protein sequence ID" value="TVU24179"/>
    <property type="gene ID" value="EJB05_26582"/>
</dbReference>
<accession>A0A5J9UK58</accession>
<dbReference type="PROSITE" id="PS50144">
    <property type="entry name" value="MATH"/>
    <property type="match status" value="1"/>
</dbReference>
<organism evidence="5 6">
    <name type="scientific">Eragrostis curvula</name>
    <name type="common">weeping love grass</name>
    <dbReference type="NCBI Taxonomy" id="38414"/>
    <lineage>
        <taxon>Eukaryota</taxon>
        <taxon>Viridiplantae</taxon>
        <taxon>Streptophyta</taxon>
        <taxon>Embryophyta</taxon>
        <taxon>Tracheophyta</taxon>
        <taxon>Spermatophyta</taxon>
        <taxon>Magnoliopsida</taxon>
        <taxon>Liliopsida</taxon>
        <taxon>Poales</taxon>
        <taxon>Poaceae</taxon>
        <taxon>PACMAD clade</taxon>
        <taxon>Chloridoideae</taxon>
        <taxon>Eragrostideae</taxon>
        <taxon>Eragrostidinae</taxon>
        <taxon>Eragrostis</taxon>
    </lineage>
</organism>
<dbReference type="InterPro" id="IPR056423">
    <property type="entry name" value="BACK_BPM_SPOP"/>
</dbReference>
<dbReference type="PANTHER" id="PTHR26379">
    <property type="entry name" value="BTB/POZ AND MATH DOMAIN-CONTAINING PROTEIN 1"/>
    <property type="match status" value="1"/>
</dbReference>
<feature type="domain" description="MATH" evidence="4">
    <location>
        <begin position="21"/>
        <end position="158"/>
    </location>
</feature>
<evidence type="ECO:0000256" key="1">
    <source>
        <dbReference type="ARBA" id="ARBA00004906"/>
    </source>
</evidence>
<evidence type="ECO:0000256" key="2">
    <source>
        <dbReference type="ARBA" id="ARBA00010846"/>
    </source>
</evidence>
<evidence type="ECO:0008006" key="7">
    <source>
        <dbReference type="Google" id="ProtNLM"/>
    </source>
</evidence>
<dbReference type="PROSITE" id="PS50097">
    <property type="entry name" value="BTB"/>
    <property type="match status" value="1"/>
</dbReference>
<dbReference type="SUPFAM" id="SSF54695">
    <property type="entry name" value="POZ domain"/>
    <property type="match status" value="1"/>
</dbReference>
<gene>
    <name evidence="5" type="ORF">EJB05_26582</name>
</gene>
<comment type="caution">
    <text evidence="5">The sequence shown here is derived from an EMBL/GenBank/DDBJ whole genome shotgun (WGS) entry which is preliminary data.</text>
</comment>
<dbReference type="PANTHER" id="PTHR26379:SF457">
    <property type="entry name" value="BTB DOMAIN-CONTAINING PROTEIN"/>
    <property type="match status" value="1"/>
</dbReference>
<sequence>MSASGDSPAPSQSSIVADTVSGSHVFTIHGYSKTKGLGTGKSIASSPFDAAGHTWVIEYYPDGFDDSSADCISIFLRLADIHAKVNARYKLSLLDETGEPALTMHSQGIRLFSRWGFNRFIERKNFERQTRSGWWRWTRNNNSLTYLKNDSFRVRCDITVLKEIRTEDVTVRSSGVVVPPSDIGQQLGCLLESGVGADVQFDVAGETFAAHKCILAARSPVFMAELFGPMKEKTESCVRIDDMEARVFKAFLHFIYNDSLPNIDKGDIIVMAQHILVAANRYSLDRLKLVCEDKLCRYIEADTVAKTLVLAEQHDCDMLKESCFQFLRSHGNLKAAMASDGFDHLTSSCPPIVKELLAKVSTDLSPLGSRKN</sequence>
<reference evidence="5 6" key="1">
    <citation type="journal article" date="2019" name="Sci. Rep.">
        <title>A high-quality genome of Eragrostis curvula grass provides insights into Poaceae evolution and supports new strategies to enhance forage quality.</title>
        <authorList>
            <person name="Carballo J."/>
            <person name="Santos B.A.C.M."/>
            <person name="Zappacosta D."/>
            <person name="Garbus I."/>
            <person name="Selva J.P."/>
            <person name="Gallo C.A."/>
            <person name="Diaz A."/>
            <person name="Albertini E."/>
            <person name="Caccamo M."/>
            <person name="Echenique V."/>
        </authorList>
    </citation>
    <scope>NUCLEOTIDE SEQUENCE [LARGE SCALE GENOMIC DNA]</scope>
    <source>
        <strain evidence="6">cv. Victoria</strain>
        <tissue evidence="5">Leaf</tissue>
    </source>
</reference>